<gene>
    <name evidence="1" type="ORF">FKV68_08800</name>
</gene>
<protein>
    <submittedName>
        <fullName evidence="1">Protein dehydratase</fullName>
    </submittedName>
</protein>
<dbReference type="Pfam" id="PF01575">
    <property type="entry name" value="MaoC_dehydratas"/>
    <property type="match status" value="1"/>
</dbReference>
<dbReference type="Gene3D" id="3.10.129.10">
    <property type="entry name" value="Hotdog Thioesterase"/>
    <property type="match status" value="1"/>
</dbReference>
<dbReference type="InterPro" id="IPR052342">
    <property type="entry name" value="MCH/BMMD"/>
</dbReference>
<dbReference type="PANTHER" id="PTHR43664">
    <property type="entry name" value="MONOAMINE OXIDASE-RELATED"/>
    <property type="match status" value="1"/>
</dbReference>
<dbReference type="PANTHER" id="PTHR43664:SF1">
    <property type="entry name" value="BETA-METHYLMALYL-COA DEHYDRATASE"/>
    <property type="match status" value="1"/>
</dbReference>
<dbReference type="RefSeq" id="WP_180941091.1">
    <property type="nucleotide sequence ID" value="NZ_CP041238.1"/>
</dbReference>
<accession>A0A859QI29</accession>
<dbReference type="InterPro" id="IPR002539">
    <property type="entry name" value="MaoC-like_dom"/>
</dbReference>
<dbReference type="InterPro" id="IPR029069">
    <property type="entry name" value="HotDog_dom_sf"/>
</dbReference>
<dbReference type="KEGG" id="emx:FKV68_08800"/>
<dbReference type="SUPFAM" id="SSF54637">
    <property type="entry name" value="Thioesterase/thiol ester dehydrase-isomerase"/>
    <property type="match status" value="1"/>
</dbReference>
<dbReference type="AlphaFoldDB" id="A0A859QI29"/>
<dbReference type="EMBL" id="CP041238">
    <property type="protein sequence ID" value="QLL61540.1"/>
    <property type="molecule type" value="Genomic_DNA"/>
</dbReference>
<dbReference type="Proteomes" id="UP000510721">
    <property type="component" value="Chromosome"/>
</dbReference>
<evidence type="ECO:0000313" key="1">
    <source>
        <dbReference type="EMBL" id="QLL61540.1"/>
    </source>
</evidence>
<proteinExistence type="predicted"/>
<name>A0A859QI29_9HYPH</name>
<sequence length="142" mass="15253">MKTGETFKTETLEVSSKDIIDFAALWDPQPFHLSAEAGKGTQFGGLIGSGLQSLCSMVKLGVESGFLTKNGIAGLSVENLRFRAPLRPEMVVYAEFEVKNARPSSKDPQRIIATLAATLKDVAGPTIITADLVNLYHNTEGV</sequence>
<evidence type="ECO:0000313" key="2">
    <source>
        <dbReference type="Proteomes" id="UP000510721"/>
    </source>
</evidence>
<reference evidence="1 2" key="1">
    <citation type="submission" date="2019-06" db="EMBL/GenBank/DDBJ databases">
        <title>Complete genome sequence of Ensifer mexicanus ITTG R7 isolated from nodules of Acacia angustissima (Mill.) Kuntze.</title>
        <authorList>
            <person name="Rincon-Rosales R."/>
            <person name="Rogel M.A."/>
            <person name="Guerrero G."/>
            <person name="Rincon-Molina C.I."/>
            <person name="Lopez-Lopez A."/>
            <person name="Martinez-Romero E."/>
        </authorList>
    </citation>
    <scope>NUCLEOTIDE SEQUENCE [LARGE SCALE GENOMIC DNA]</scope>
    <source>
        <strain evidence="1 2">ITTG R7</strain>
    </source>
</reference>
<organism evidence="1 2">
    <name type="scientific">Sinorhizobium mexicanum</name>
    <dbReference type="NCBI Taxonomy" id="375549"/>
    <lineage>
        <taxon>Bacteria</taxon>
        <taxon>Pseudomonadati</taxon>
        <taxon>Pseudomonadota</taxon>
        <taxon>Alphaproteobacteria</taxon>
        <taxon>Hyphomicrobiales</taxon>
        <taxon>Rhizobiaceae</taxon>
        <taxon>Sinorhizobium/Ensifer group</taxon>
        <taxon>Sinorhizobium</taxon>
    </lineage>
</organism>
<keyword evidence="2" id="KW-1185">Reference proteome</keyword>